<evidence type="ECO:0000313" key="3">
    <source>
        <dbReference type="Proteomes" id="UP000481858"/>
    </source>
</evidence>
<dbReference type="Pfam" id="PF20516">
    <property type="entry name" value="PDDEXK_12"/>
    <property type="match status" value="1"/>
</dbReference>
<evidence type="ECO:0000259" key="1">
    <source>
        <dbReference type="Pfam" id="PF20516"/>
    </source>
</evidence>
<dbReference type="OrthoDB" id="4161186at2759"/>
<proteinExistence type="predicted"/>
<dbReference type="EMBL" id="WUBL01000014">
    <property type="protein sequence ID" value="KAF2971385.1"/>
    <property type="molecule type" value="Genomic_DNA"/>
</dbReference>
<evidence type="ECO:0000313" key="2">
    <source>
        <dbReference type="EMBL" id="KAF2971385.1"/>
    </source>
</evidence>
<protein>
    <recommendedName>
        <fullName evidence="1">PD-(D/E)XK nuclease-like domain-containing protein</fullName>
    </recommendedName>
</protein>
<feature type="domain" description="PD-(D/E)XK nuclease-like" evidence="1">
    <location>
        <begin position="24"/>
        <end position="276"/>
    </location>
</feature>
<gene>
    <name evidence="2" type="ORF">GQX73_g2255</name>
</gene>
<keyword evidence="3" id="KW-1185">Reference proteome</keyword>
<accession>A0A7C8IX94</accession>
<dbReference type="InParanoid" id="A0A7C8IX94"/>
<reference evidence="2 3" key="1">
    <citation type="submission" date="2019-12" db="EMBL/GenBank/DDBJ databases">
        <title>Draft genome sequence of the ascomycete Xylaria multiplex DSM 110363.</title>
        <authorList>
            <person name="Buettner E."/>
            <person name="Kellner H."/>
        </authorList>
    </citation>
    <scope>NUCLEOTIDE SEQUENCE [LARGE SCALE GENOMIC DNA]</scope>
    <source>
        <strain evidence="2 3">DSM 110363</strain>
    </source>
</reference>
<dbReference type="Proteomes" id="UP000481858">
    <property type="component" value="Unassembled WGS sequence"/>
</dbReference>
<dbReference type="InterPro" id="IPR046797">
    <property type="entry name" value="PDDEXK_12"/>
</dbReference>
<organism evidence="2 3">
    <name type="scientific">Xylaria multiplex</name>
    <dbReference type="NCBI Taxonomy" id="323545"/>
    <lineage>
        <taxon>Eukaryota</taxon>
        <taxon>Fungi</taxon>
        <taxon>Dikarya</taxon>
        <taxon>Ascomycota</taxon>
        <taxon>Pezizomycotina</taxon>
        <taxon>Sordariomycetes</taxon>
        <taxon>Xylariomycetidae</taxon>
        <taxon>Xylariales</taxon>
        <taxon>Xylariaceae</taxon>
        <taxon>Xylaria</taxon>
    </lineage>
</organism>
<dbReference type="AlphaFoldDB" id="A0A7C8IX94"/>
<comment type="caution">
    <text evidence="2">The sequence shown here is derived from an EMBL/GenBank/DDBJ whole genome shotgun (WGS) entry which is preliminary data.</text>
</comment>
<name>A0A7C8IX94_9PEZI</name>
<sequence length="285" mass="32125">MKSTIEQKVMDLGGSAQQWKPTFQSPEIVDDLPGRIPSCEEVDGVVKWARRCQEDECEEAAWNCDVHLALIRKVFGGAEQKINAMLCTTARPSMYFKPASSTGQLIDICIYNSLGQDEGLTNKISRFCANLETNNSINHTDYNPLRTRLLLLSIETKKPDTGNNKAQLQIGVWYSTQWSFLQWAVGQRLKERAKLEAGKTTPEVEADTLACLSKLGFIPGIVVRGHRWCLVLSTYDGKKTTLWEEHQFGTTATSLGAFCVIAGIRRLTAWAKDQYWPWFEKNVLD</sequence>